<dbReference type="PANTHER" id="PTHR16308:SF13">
    <property type="entry name" value="PROTEIN LINGERER"/>
    <property type="match status" value="1"/>
</dbReference>
<evidence type="ECO:0000313" key="5">
    <source>
        <dbReference type="EMBL" id="CAG2061667.1"/>
    </source>
</evidence>
<feature type="compositionally biased region" description="Basic and acidic residues" evidence="4">
    <location>
        <begin position="130"/>
        <end position="144"/>
    </location>
</feature>
<gene>
    <name evidence="5" type="ORF">TPAB3V08_LOCUS8621</name>
</gene>
<name>A0ABN7P141_TIMPD</name>
<evidence type="ECO:0000256" key="4">
    <source>
        <dbReference type="SAM" id="MobiDB-lite"/>
    </source>
</evidence>
<comment type="subcellular location">
    <subcellularLocation>
        <location evidence="1">Cytoplasm</location>
    </subcellularLocation>
</comment>
<keyword evidence="2" id="KW-0963">Cytoplasm</keyword>
<feature type="compositionally biased region" description="Polar residues" evidence="4">
    <location>
        <begin position="186"/>
        <end position="195"/>
    </location>
</feature>
<evidence type="ECO:0000256" key="2">
    <source>
        <dbReference type="ARBA" id="ARBA00022490"/>
    </source>
</evidence>
<dbReference type="InterPro" id="IPR012337">
    <property type="entry name" value="RNaseH-like_sf"/>
</dbReference>
<feature type="compositionally biased region" description="Acidic residues" evidence="4">
    <location>
        <begin position="238"/>
        <end position="247"/>
    </location>
</feature>
<dbReference type="InterPro" id="IPR051833">
    <property type="entry name" value="TC-DDR_regulator"/>
</dbReference>
<evidence type="ECO:0000256" key="1">
    <source>
        <dbReference type="ARBA" id="ARBA00004496"/>
    </source>
</evidence>
<evidence type="ECO:0000313" key="6">
    <source>
        <dbReference type="Proteomes" id="UP001153148"/>
    </source>
</evidence>
<sequence>MAKQSKAVGAELANSENNIEVLTAFEWKQAAGIVEVLGPLADTTKEISGDSYPTSSVALKSHFSFYDSDPIFCPSMLCNPRFRGVLIDYMVAVNTLAIEIKKLSDKSSLEMNNPRVPLLVLDYGRGRENKENERNLDEGRDGYRRGGGRMMNGPGRGRGGRGGGRLGPRTFQSREKGGFSRPIETWTGSEDTSGESLKMENLGNEFSSTEDWDSETIPGSGTNVGTGNVSDKWGDDFPSPEDWDNEEYTGSLADSKVFTSSGGTLEPVPSNEPLVDLAAQNLSSSVASSSSQMSQSIDIHQAQSQLSQVSHFD</sequence>
<dbReference type="EMBL" id="CAJPIN010016820">
    <property type="protein sequence ID" value="CAG2061667.1"/>
    <property type="molecule type" value="Genomic_DNA"/>
</dbReference>
<feature type="compositionally biased region" description="Polar residues" evidence="4">
    <location>
        <begin position="297"/>
        <end position="313"/>
    </location>
</feature>
<feature type="compositionally biased region" description="Low complexity" evidence="4">
    <location>
        <begin position="278"/>
        <end position="296"/>
    </location>
</feature>
<feature type="compositionally biased region" description="Polar residues" evidence="4">
    <location>
        <begin position="217"/>
        <end position="229"/>
    </location>
</feature>
<keyword evidence="3" id="KW-0597">Phosphoprotein</keyword>
<reference evidence="5" key="1">
    <citation type="submission" date="2021-03" db="EMBL/GenBank/DDBJ databases">
        <authorList>
            <person name="Tran Van P."/>
        </authorList>
    </citation>
    <scope>NUCLEOTIDE SEQUENCE</scope>
</reference>
<accession>A0ABN7P141</accession>
<dbReference type="SUPFAM" id="SSF53098">
    <property type="entry name" value="Ribonuclease H-like"/>
    <property type="match status" value="1"/>
</dbReference>
<dbReference type="PANTHER" id="PTHR16308">
    <property type="entry name" value="UBIQUITIN ASSOCIATED PROTEIN 2-LIKE/LINGERER"/>
    <property type="match status" value="1"/>
</dbReference>
<dbReference type="Proteomes" id="UP001153148">
    <property type="component" value="Unassembled WGS sequence"/>
</dbReference>
<proteinExistence type="predicted"/>
<comment type="caution">
    <text evidence="5">The sequence shown here is derived from an EMBL/GenBank/DDBJ whole genome shotgun (WGS) entry which is preliminary data.</text>
</comment>
<keyword evidence="6" id="KW-1185">Reference proteome</keyword>
<feature type="compositionally biased region" description="Gly residues" evidence="4">
    <location>
        <begin position="148"/>
        <end position="166"/>
    </location>
</feature>
<feature type="region of interest" description="Disordered" evidence="4">
    <location>
        <begin position="130"/>
        <end position="313"/>
    </location>
</feature>
<organism evidence="5 6">
    <name type="scientific">Timema podura</name>
    <name type="common">Walking stick</name>
    <dbReference type="NCBI Taxonomy" id="61482"/>
    <lineage>
        <taxon>Eukaryota</taxon>
        <taxon>Metazoa</taxon>
        <taxon>Ecdysozoa</taxon>
        <taxon>Arthropoda</taxon>
        <taxon>Hexapoda</taxon>
        <taxon>Insecta</taxon>
        <taxon>Pterygota</taxon>
        <taxon>Neoptera</taxon>
        <taxon>Polyneoptera</taxon>
        <taxon>Phasmatodea</taxon>
        <taxon>Timematodea</taxon>
        <taxon>Timematoidea</taxon>
        <taxon>Timematidae</taxon>
        <taxon>Timema</taxon>
    </lineage>
</organism>
<evidence type="ECO:0000256" key="3">
    <source>
        <dbReference type="ARBA" id="ARBA00022553"/>
    </source>
</evidence>
<protein>
    <submittedName>
        <fullName evidence="5">Uncharacterized protein</fullName>
    </submittedName>
</protein>